<evidence type="ECO:0000313" key="2">
    <source>
        <dbReference type="EMBL" id="GMN58342.1"/>
    </source>
</evidence>
<keyword evidence="3" id="KW-1185">Reference proteome</keyword>
<accession>A0AA88J091</accession>
<evidence type="ECO:0000256" key="1">
    <source>
        <dbReference type="SAM" id="MobiDB-lite"/>
    </source>
</evidence>
<gene>
    <name evidence="2" type="ORF">TIFTF001_027444</name>
</gene>
<proteinExistence type="predicted"/>
<feature type="compositionally biased region" description="Basic and acidic residues" evidence="1">
    <location>
        <begin position="30"/>
        <end position="53"/>
    </location>
</feature>
<dbReference type="EMBL" id="BTGU01000077">
    <property type="protein sequence ID" value="GMN58342.1"/>
    <property type="molecule type" value="Genomic_DNA"/>
</dbReference>
<protein>
    <submittedName>
        <fullName evidence="2">Uncharacterized protein</fullName>
    </submittedName>
</protein>
<sequence>MIEVEELEKMTRMEQYNHSHQASSFSKSKRSNDLFDRRDRGRTEARSREDRSNRRGKGQRLLSPPKYALDISAEQLVMHLTGKDFVRWPEKITSPPKHRNMDLYYEFHRDHSHLTVDCKALHYKVAKLLKKGH</sequence>
<dbReference type="Proteomes" id="UP001187192">
    <property type="component" value="Unassembled WGS sequence"/>
</dbReference>
<organism evidence="2 3">
    <name type="scientific">Ficus carica</name>
    <name type="common">Common fig</name>
    <dbReference type="NCBI Taxonomy" id="3494"/>
    <lineage>
        <taxon>Eukaryota</taxon>
        <taxon>Viridiplantae</taxon>
        <taxon>Streptophyta</taxon>
        <taxon>Embryophyta</taxon>
        <taxon>Tracheophyta</taxon>
        <taxon>Spermatophyta</taxon>
        <taxon>Magnoliopsida</taxon>
        <taxon>eudicotyledons</taxon>
        <taxon>Gunneridae</taxon>
        <taxon>Pentapetalae</taxon>
        <taxon>rosids</taxon>
        <taxon>fabids</taxon>
        <taxon>Rosales</taxon>
        <taxon>Moraceae</taxon>
        <taxon>Ficeae</taxon>
        <taxon>Ficus</taxon>
    </lineage>
</organism>
<feature type="region of interest" description="Disordered" evidence="1">
    <location>
        <begin position="1"/>
        <end position="66"/>
    </location>
</feature>
<comment type="caution">
    <text evidence="2">The sequence shown here is derived from an EMBL/GenBank/DDBJ whole genome shotgun (WGS) entry which is preliminary data.</text>
</comment>
<evidence type="ECO:0000313" key="3">
    <source>
        <dbReference type="Proteomes" id="UP001187192"/>
    </source>
</evidence>
<feature type="compositionally biased region" description="Basic and acidic residues" evidence="1">
    <location>
        <begin position="7"/>
        <end position="17"/>
    </location>
</feature>
<reference evidence="2" key="1">
    <citation type="submission" date="2023-07" db="EMBL/GenBank/DDBJ databases">
        <title>draft genome sequence of fig (Ficus carica).</title>
        <authorList>
            <person name="Takahashi T."/>
            <person name="Nishimura K."/>
        </authorList>
    </citation>
    <scope>NUCLEOTIDE SEQUENCE</scope>
</reference>
<dbReference type="AlphaFoldDB" id="A0AA88J091"/>
<name>A0AA88J091_FICCA</name>